<evidence type="ECO:0000256" key="3">
    <source>
        <dbReference type="ARBA" id="ARBA00022512"/>
    </source>
</evidence>
<dbReference type="InterPro" id="IPR012334">
    <property type="entry name" value="Pectin_lyas_fold"/>
</dbReference>
<evidence type="ECO:0000313" key="10">
    <source>
        <dbReference type="EMBL" id="KAK3032006.1"/>
    </source>
</evidence>
<dbReference type="Gene3D" id="2.160.20.10">
    <property type="entry name" value="Single-stranded right-handed beta-helix, Pectin lyase-like"/>
    <property type="match status" value="2"/>
</dbReference>
<keyword evidence="11" id="KW-1185">Reference proteome</keyword>
<dbReference type="GO" id="GO:0004650">
    <property type="term" value="F:polygalacturonase activity"/>
    <property type="evidence" value="ECO:0007669"/>
    <property type="project" value="InterPro"/>
</dbReference>
<dbReference type="InterPro" id="IPR000743">
    <property type="entry name" value="Glyco_hydro_28"/>
</dbReference>
<sequence length="318" mass="33960">MCITKSKQGCNPSRNINGWSCEIPRSLQGSGYSSGSRNNKLKSQDGWIVLQNIDGLTLVGGTFDGQGSTAWAENNCARTGKCNSLPINLRFNMVNNSIIRDITSLNGKLFHMNLLGCNNITLQHVTIDAPATSLNTDGIHVGGDGSQHVNVEKVNCGPGHGISIGSLGKYHNEEPVIGVTIRNCTLTNTMNGVRVKTWPASPNGLARDLHFENLVMNNVSTPILIDQQYCPYGQCKAQVPSKVKITDVSFKDIRGTSATKLAVKLVCSRGTPCQNVEMSGIHLVYQGNNGSATSQCANVKPMLTGPLFPPACASSLSS</sequence>
<keyword evidence="3" id="KW-0134">Cell wall</keyword>
<protein>
    <submittedName>
        <fullName evidence="10">Uncharacterized protein</fullName>
    </submittedName>
</protein>
<dbReference type="SMART" id="SM00710">
    <property type="entry name" value="PbH1"/>
    <property type="match status" value="4"/>
</dbReference>
<dbReference type="InterPro" id="IPR011050">
    <property type="entry name" value="Pectin_lyase_fold/virulence"/>
</dbReference>
<dbReference type="EMBL" id="JAVXUP010000285">
    <property type="protein sequence ID" value="KAK3032006.1"/>
    <property type="molecule type" value="Genomic_DNA"/>
</dbReference>
<evidence type="ECO:0000256" key="2">
    <source>
        <dbReference type="ARBA" id="ARBA00008834"/>
    </source>
</evidence>
<evidence type="ECO:0000256" key="5">
    <source>
        <dbReference type="ARBA" id="ARBA00022801"/>
    </source>
</evidence>
<name>A0AA88WQ75_9ASTE</name>
<comment type="caution">
    <text evidence="10">The sequence shown here is derived from an EMBL/GenBank/DDBJ whole genome shotgun (WGS) entry which is preliminary data.</text>
</comment>
<keyword evidence="5 9" id="KW-0378">Hydrolase</keyword>
<keyword evidence="4" id="KW-0964">Secreted</keyword>
<keyword evidence="7" id="KW-0961">Cell wall biogenesis/degradation</keyword>
<dbReference type="SUPFAM" id="SSF51126">
    <property type="entry name" value="Pectin lyase-like"/>
    <property type="match status" value="1"/>
</dbReference>
<dbReference type="Pfam" id="PF00295">
    <property type="entry name" value="Glyco_hydro_28"/>
    <property type="match status" value="2"/>
</dbReference>
<evidence type="ECO:0000256" key="1">
    <source>
        <dbReference type="ARBA" id="ARBA00004191"/>
    </source>
</evidence>
<dbReference type="Proteomes" id="UP001188597">
    <property type="component" value="Unassembled WGS sequence"/>
</dbReference>
<evidence type="ECO:0000256" key="4">
    <source>
        <dbReference type="ARBA" id="ARBA00022525"/>
    </source>
</evidence>
<dbReference type="PANTHER" id="PTHR31375">
    <property type="match status" value="1"/>
</dbReference>
<evidence type="ECO:0000256" key="8">
    <source>
        <dbReference type="PROSITE-ProRule" id="PRU10052"/>
    </source>
</evidence>
<evidence type="ECO:0000313" key="11">
    <source>
        <dbReference type="Proteomes" id="UP001188597"/>
    </source>
</evidence>
<comment type="similarity">
    <text evidence="2 9">Belongs to the glycosyl hydrolase 28 family.</text>
</comment>
<dbReference type="GO" id="GO:0005975">
    <property type="term" value="P:carbohydrate metabolic process"/>
    <property type="evidence" value="ECO:0007669"/>
    <property type="project" value="InterPro"/>
</dbReference>
<feature type="active site" evidence="8">
    <location>
        <position position="160"/>
    </location>
</feature>
<dbReference type="PROSITE" id="PS00502">
    <property type="entry name" value="POLYGALACTURONASE"/>
    <property type="match status" value="1"/>
</dbReference>
<evidence type="ECO:0000256" key="7">
    <source>
        <dbReference type="ARBA" id="ARBA00023316"/>
    </source>
</evidence>
<dbReference type="AlphaFoldDB" id="A0AA88WQ75"/>
<comment type="subcellular location">
    <subcellularLocation>
        <location evidence="1">Secreted</location>
        <location evidence="1">Cell wall</location>
    </subcellularLocation>
</comment>
<evidence type="ECO:0000256" key="6">
    <source>
        <dbReference type="ARBA" id="ARBA00023295"/>
    </source>
</evidence>
<reference evidence="10" key="1">
    <citation type="submission" date="2022-12" db="EMBL/GenBank/DDBJ databases">
        <title>Draft genome assemblies for two species of Escallonia (Escalloniales).</title>
        <authorList>
            <person name="Chanderbali A."/>
            <person name="Dervinis C."/>
            <person name="Anghel I."/>
            <person name="Soltis D."/>
            <person name="Soltis P."/>
            <person name="Zapata F."/>
        </authorList>
    </citation>
    <scope>NUCLEOTIDE SEQUENCE</scope>
    <source>
        <strain evidence="10">UCBG64.0493</strain>
        <tissue evidence="10">Leaf</tissue>
    </source>
</reference>
<accession>A0AA88WQ75</accession>
<dbReference type="InterPro" id="IPR006626">
    <property type="entry name" value="PbH1"/>
</dbReference>
<organism evidence="10 11">
    <name type="scientific">Escallonia herrerae</name>
    <dbReference type="NCBI Taxonomy" id="1293975"/>
    <lineage>
        <taxon>Eukaryota</taxon>
        <taxon>Viridiplantae</taxon>
        <taxon>Streptophyta</taxon>
        <taxon>Embryophyta</taxon>
        <taxon>Tracheophyta</taxon>
        <taxon>Spermatophyta</taxon>
        <taxon>Magnoliopsida</taxon>
        <taxon>eudicotyledons</taxon>
        <taxon>Gunneridae</taxon>
        <taxon>Pentapetalae</taxon>
        <taxon>asterids</taxon>
        <taxon>campanulids</taxon>
        <taxon>Escalloniales</taxon>
        <taxon>Escalloniaceae</taxon>
        <taxon>Escallonia</taxon>
    </lineage>
</organism>
<keyword evidence="6 9" id="KW-0326">Glycosidase</keyword>
<dbReference type="GO" id="GO:0071555">
    <property type="term" value="P:cell wall organization"/>
    <property type="evidence" value="ECO:0007669"/>
    <property type="project" value="UniProtKB-KW"/>
</dbReference>
<proteinExistence type="inferred from homology"/>
<evidence type="ECO:0000256" key="9">
    <source>
        <dbReference type="RuleBase" id="RU361169"/>
    </source>
</evidence>
<gene>
    <name evidence="10" type="ORF">RJ639_036211</name>
</gene>